<dbReference type="AlphaFoldDB" id="A0A183EI89"/>
<protein>
    <submittedName>
        <fullName evidence="3">ANF_receptor domain-containing protein</fullName>
    </submittedName>
</protein>
<sequence length="66" mass="7142">MRTVMAAAVTAVRTSQVSVMIITRTDGDVDGDDCSNNDGYLRGAPFNYSIALNSAMKSSVQDENFY</sequence>
<evidence type="ECO:0000313" key="1">
    <source>
        <dbReference type="EMBL" id="VDN36552.1"/>
    </source>
</evidence>
<organism evidence="3">
    <name type="scientific">Gongylonema pulchrum</name>
    <dbReference type="NCBI Taxonomy" id="637853"/>
    <lineage>
        <taxon>Eukaryota</taxon>
        <taxon>Metazoa</taxon>
        <taxon>Ecdysozoa</taxon>
        <taxon>Nematoda</taxon>
        <taxon>Chromadorea</taxon>
        <taxon>Rhabditida</taxon>
        <taxon>Spirurina</taxon>
        <taxon>Spiruromorpha</taxon>
        <taxon>Spiruroidea</taxon>
        <taxon>Gongylonematidae</taxon>
        <taxon>Gongylonema</taxon>
    </lineage>
</organism>
<gene>
    <name evidence="1" type="ORF">GPUH_LOCUS20678</name>
</gene>
<reference evidence="1 2" key="2">
    <citation type="submission" date="2018-11" db="EMBL/GenBank/DDBJ databases">
        <authorList>
            <consortium name="Pathogen Informatics"/>
        </authorList>
    </citation>
    <scope>NUCLEOTIDE SEQUENCE [LARGE SCALE GENOMIC DNA]</scope>
</reference>
<dbReference type="EMBL" id="UYRT01090877">
    <property type="protein sequence ID" value="VDN36552.1"/>
    <property type="molecule type" value="Genomic_DNA"/>
</dbReference>
<reference evidence="3" key="1">
    <citation type="submission" date="2016-06" db="UniProtKB">
        <authorList>
            <consortium name="WormBaseParasite"/>
        </authorList>
    </citation>
    <scope>IDENTIFICATION</scope>
</reference>
<keyword evidence="2" id="KW-1185">Reference proteome</keyword>
<accession>A0A183EI89</accession>
<dbReference type="Proteomes" id="UP000271098">
    <property type="component" value="Unassembled WGS sequence"/>
</dbReference>
<evidence type="ECO:0000313" key="2">
    <source>
        <dbReference type="Proteomes" id="UP000271098"/>
    </source>
</evidence>
<proteinExistence type="predicted"/>
<name>A0A183EI89_9BILA</name>
<evidence type="ECO:0000313" key="3">
    <source>
        <dbReference type="WBParaSite" id="GPUH_0002070501-mRNA-1"/>
    </source>
</evidence>
<dbReference type="WBParaSite" id="GPUH_0002070501-mRNA-1">
    <property type="protein sequence ID" value="GPUH_0002070501-mRNA-1"/>
    <property type="gene ID" value="GPUH_0002070501"/>
</dbReference>